<gene>
    <name evidence="2" type="ORF">BDK51DRAFT_33113</name>
</gene>
<keyword evidence="3" id="KW-1185">Reference proteome</keyword>
<proteinExistence type="predicted"/>
<reference evidence="3" key="1">
    <citation type="journal article" date="2018" name="Nat. Microbiol.">
        <title>Leveraging single-cell genomics to expand the fungal tree of life.</title>
        <authorList>
            <person name="Ahrendt S.R."/>
            <person name="Quandt C.A."/>
            <person name="Ciobanu D."/>
            <person name="Clum A."/>
            <person name="Salamov A."/>
            <person name="Andreopoulos B."/>
            <person name="Cheng J.F."/>
            <person name="Woyke T."/>
            <person name="Pelin A."/>
            <person name="Henrissat B."/>
            <person name="Reynolds N.K."/>
            <person name="Benny G.L."/>
            <person name="Smith M.E."/>
            <person name="James T.Y."/>
            <person name="Grigoriev I.V."/>
        </authorList>
    </citation>
    <scope>NUCLEOTIDE SEQUENCE [LARGE SCALE GENOMIC DNA]</scope>
</reference>
<dbReference type="Proteomes" id="UP000269721">
    <property type="component" value="Unassembled WGS sequence"/>
</dbReference>
<evidence type="ECO:0000313" key="3">
    <source>
        <dbReference type="Proteomes" id="UP000269721"/>
    </source>
</evidence>
<accession>A0A4P9W1X6</accession>
<feature type="region of interest" description="Disordered" evidence="1">
    <location>
        <begin position="1"/>
        <end position="21"/>
    </location>
</feature>
<dbReference type="AlphaFoldDB" id="A0A4P9W1X6"/>
<feature type="compositionally biased region" description="Basic and acidic residues" evidence="1">
    <location>
        <begin position="265"/>
        <end position="284"/>
    </location>
</feature>
<protein>
    <submittedName>
        <fullName evidence="2">Uncharacterized protein</fullName>
    </submittedName>
</protein>
<feature type="compositionally biased region" description="Polar residues" evidence="1">
    <location>
        <begin position="1"/>
        <end position="10"/>
    </location>
</feature>
<sequence>MHSSTGTGPRSANPLPAQEGELTERVVPLRTSWEWGGAEDLWPGILFDIESLAIALKMNPVGRIGEKGDRNFDHSGLSGAPPIWVCKGADSRRWEVGSGMITKKKIPALCKGCFCLLSLSGGSLYVLAREKIRERMSTKDSTPALRPKLLDRMSRGCKKSFTCWGRGFAREQALSLWGATRSCRSSLILCKRPFSGTGGAEDLSARAFHLLSGRSLVASIGNWAFSAAVEKLSKWRCSLQERDRRVSLGIQRRLALPPPPLSSADVEKDELGGSMDTRKARQEGSFDLASLSHLSRPPGGNRFSRLGSSWDEGGRRIEGALVAGENGKPSPISSGQKGD</sequence>
<feature type="region of interest" description="Disordered" evidence="1">
    <location>
        <begin position="258"/>
        <end position="339"/>
    </location>
</feature>
<evidence type="ECO:0000313" key="2">
    <source>
        <dbReference type="EMBL" id="RKO85365.1"/>
    </source>
</evidence>
<dbReference type="EMBL" id="KZ999151">
    <property type="protein sequence ID" value="RKO85365.1"/>
    <property type="molecule type" value="Genomic_DNA"/>
</dbReference>
<name>A0A4P9W1X6_9FUNG</name>
<evidence type="ECO:0000256" key="1">
    <source>
        <dbReference type="SAM" id="MobiDB-lite"/>
    </source>
</evidence>
<organism evidence="2 3">
    <name type="scientific">Blyttiomyces helicus</name>
    <dbReference type="NCBI Taxonomy" id="388810"/>
    <lineage>
        <taxon>Eukaryota</taxon>
        <taxon>Fungi</taxon>
        <taxon>Fungi incertae sedis</taxon>
        <taxon>Chytridiomycota</taxon>
        <taxon>Chytridiomycota incertae sedis</taxon>
        <taxon>Chytridiomycetes</taxon>
        <taxon>Chytridiomycetes incertae sedis</taxon>
        <taxon>Blyttiomyces</taxon>
    </lineage>
</organism>